<feature type="region of interest" description="Disordered" evidence="1">
    <location>
        <begin position="101"/>
        <end position="132"/>
    </location>
</feature>
<feature type="region of interest" description="Disordered" evidence="1">
    <location>
        <begin position="32"/>
        <end position="56"/>
    </location>
</feature>
<evidence type="ECO:0000313" key="3">
    <source>
        <dbReference type="Proteomes" id="UP001163046"/>
    </source>
</evidence>
<proteinExistence type="predicted"/>
<dbReference type="EMBL" id="MU825886">
    <property type="protein sequence ID" value="KAJ7384541.1"/>
    <property type="molecule type" value="Genomic_DNA"/>
</dbReference>
<name>A0A9W9ZMS2_9CNID</name>
<keyword evidence="3" id="KW-1185">Reference proteome</keyword>
<accession>A0A9W9ZMS2</accession>
<organism evidence="2 3">
    <name type="scientific">Desmophyllum pertusum</name>
    <dbReference type="NCBI Taxonomy" id="174260"/>
    <lineage>
        <taxon>Eukaryota</taxon>
        <taxon>Metazoa</taxon>
        <taxon>Cnidaria</taxon>
        <taxon>Anthozoa</taxon>
        <taxon>Hexacorallia</taxon>
        <taxon>Scleractinia</taxon>
        <taxon>Caryophylliina</taxon>
        <taxon>Caryophylliidae</taxon>
        <taxon>Desmophyllum</taxon>
    </lineage>
</organism>
<reference evidence="2" key="1">
    <citation type="submission" date="2023-01" db="EMBL/GenBank/DDBJ databases">
        <title>Genome assembly of the deep-sea coral Lophelia pertusa.</title>
        <authorList>
            <person name="Herrera S."/>
            <person name="Cordes E."/>
        </authorList>
    </citation>
    <scope>NUCLEOTIDE SEQUENCE</scope>
    <source>
        <strain evidence="2">USNM1676648</strain>
        <tissue evidence="2">Polyp</tissue>
    </source>
</reference>
<dbReference type="OrthoDB" id="5980193at2759"/>
<protein>
    <submittedName>
        <fullName evidence="2">Uncharacterized protein</fullName>
    </submittedName>
</protein>
<comment type="caution">
    <text evidence="2">The sequence shown here is derived from an EMBL/GenBank/DDBJ whole genome shotgun (WGS) entry which is preliminary data.</text>
</comment>
<evidence type="ECO:0000256" key="1">
    <source>
        <dbReference type="SAM" id="MobiDB-lite"/>
    </source>
</evidence>
<gene>
    <name evidence="2" type="ORF">OS493_021172</name>
</gene>
<dbReference type="Proteomes" id="UP001163046">
    <property type="component" value="Unassembled WGS sequence"/>
</dbReference>
<evidence type="ECO:0000313" key="2">
    <source>
        <dbReference type="EMBL" id="KAJ7384541.1"/>
    </source>
</evidence>
<sequence length="132" mass="14243">MKQTWDKTSGPPPISLIPTLSIGQWQGAQYAAMQPGVHDPHPSMPIPVPIPSAHSRHTITAPYPRHQVVAAQPMAVHAHPAVQFGAHAVALQSQFRPAAAPRFPGPMVQPPHMRTMGLPPRAARGSYNSPRK</sequence>
<dbReference type="AlphaFoldDB" id="A0A9W9ZMS2"/>